<dbReference type="InterPro" id="IPR004087">
    <property type="entry name" value="KH_dom"/>
</dbReference>
<name>A0A2P1P920_9RICK</name>
<evidence type="ECO:0000256" key="6">
    <source>
        <dbReference type="ARBA" id="ARBA00022842"/>
    </source>
</evidence>
<evidence type="ECO:0000313" key="11">
    <source>
        <dbReference type="EMBL" id="AVP87753.1"/>
    </source>
</evidence>
<dbReference type="PROSITE" id="PS50084">
    <property type="entry name" value="KH_TYPE_1"/>
    <property type="match status" value="1"/>
</dbReference>
<dbReference type="EMBL" id="CP027845">
    <property type="protein sequence ID" value="AVP87753.1"/>
    <property type="molecule type" value="Genomic_DNA"/>
</dbReference>
<evidence type="ECO:0000256" key="1">
    <source>
        <dbReference type="ARBA" id="ARBA00007404"/>
    </source>
</evidence>
<comment type="function">
    <text evidence="8">Involved in mRNA degradation. Catalyzes the phosphorolysis of single-stranded polyribonucleotides processively in the 3'- to 5'-direction.</text>
</comment>
<dbReference type="InterPro" id="IPR015847">
    <property type="entry name" value="ExoRNase_PH_dom2"/>
</dbReference>
<dbReference type="InterPro" id="IPR004088">
    <property type="entry name" value="KH_dom_type_1"/>
</dbReference>
<dbReference type="Gene3D" id="3.30.1370.10">
    <property type="entry name" value="K Homology domain, type 1"/>
    <property type="match status" value="1"/>
</dbReference>
<dbReference type="NCBIfam" id="NF008805">
    <property type="entry name" value="PRK11824.1"/>
    <property type="match status" value="1"/>
</dbReference>
<dbReference type="Pfam" id="PF03726">
    <property type="entry name" value="PNPase"/>
    <property type="match status" value="1"/>
</dbReference>
<keyword evidence="5 8" id="KW-0479">Metal-binding</keyword>
<dbReference type="OrthoDB" id="9804305at2"/>
<evidence type="ECO:0000256" key="7">
    <source>
        <dbReference type="ARBA" id="ARBA00022884"/>
    </source>
</evidence>
<dbReference type="FunFam" id="3.30.230.70:FF:000001">
    <property type="entry name" value="Polyribonucleotide nucleotidyltransferase"/>
    <property type="match status" value="1"/>
</dbReference>
<dbReference type="CDD" id="cd02393">
    <property type="entry name" value="KH-I_PNPase"/>
    <property type="match status" value="1"/>
</dbReference>
<dbReference type="NCBIfam" id="TIGR03591">
    <property type="entry name" value="polynuc_phos"/>
    <property type="match status" value="1"/>
</dbReference>
<dbReference type="FunFam" id="3.30.230.70:FF:000002">
    <property type="entry name" value="Polyribonucleotide nucleotidyltransferase"/>
    <property type="match status" value="1"/>
</dbReference>
<dbReference type="Pfam" id="PF01138">
    <property type="entry name" value="RNase_PH"/>
    <property type="match status" value="2"/>
</dbReference>
<evidence type="ECO:0000256" key="8">
    <source>
        <dbReference type="HAMAP-Rule" id="MF_01595"/>
    </source>
</evidence>
<dbReference type="SUPFAM" id="SSF50249">
    <property type="entry name" value="Nucleic acid-binding proteins"/>
    <property type="match status" value="1"/>
</dbReference>
<dbReference type="EC" id="2.7.7.8" evidence="8"/>
<dbReference type="InterPro" id="IPR012340">
    <property type="entry name" value="NA-bd_OB-fold"/>
</dbReference>
<dbReference type="GO" id="GO:0006396">
    <property type="term" value="P:RNA processing"/>
    <property type="evidence" value="ECO:0007669"/>
    <property type="project" value="InterPro"/>
</dbReference>
<feature type="compositionally biased region" description="Basic and acidic residues" evidence="9">
    <location>
        <begin position="698"/>
        <end position="721"/>
    </location>
</feature>
<dbReference type="InterPro" id="IPR012162">
    <property type="entry name" value="PNPase"/>
</dbReference>
<dbReference type="RefSeq" id="WP_106874599.1">
    <property type="nucleotide sequence ID" value="NZ_CP027845.1"/>
</dbReference>
<dbReference type="SUPFAM" id="SSF46915">
    <property type="entry name" value="Polynucleotide phosphorylase/guanosine pentaphosphate synthase (PNPase/GPSI), domain 3"/>
    <property type="match status" value="1"/>
</dbReference>
<dbReference type="InterPro" id="IPR003029">
    <property type="entry name" value="S1_domain"/>
</dbReference>
<dbReference type="GO" id="GO:0005829">
    <property type="term" value="C:cytosol"/>
    <property type="evidence" value="ECO:0007669"/>
    <property type="project" value="UniProtKB-ARBA"/>
</dbReference>
<dbReference type="PIRSF" id="PIRSF005499">
    <property type="entry name" value="PNPase"/>
    <property type="match status" value="1"/>
</dbReference>
<dbReference type="Gene3D" id="2.40.50.140">
    <property type="entry name" value="Nucleic acid-binding proteins"/>
    <property type="match status" value="1"/>
</dbReference>
<dbReference type="GO" id="GO:0000287">
    <property type="term" value="F:magnesium ion binding"/>
    <property type="evidence" value="ECO:0007669"/>
    <property type="project" value="UniProtKB-UniRule"/>
</dbReference>
<dbReference type="SMART" id="SM00316">
    <property type="entry name" value="S1"/>
    <property type="match status" value="1"/>
</dbReference>
<dbReference type="SUPFAM" id="SSF55666">
    <property type="entry name" value="Ribonuclease PH domain 2-like"/>
    <property type="match status" value="2"/>
</dbReference>
<feature type="binding site" evidence="8">
    <location>
        <position position="481"/>
    </location>
    <ligand>
        <name>Mg(2+)</name>
        <dbReference type="ChEBI" id="CHEBI:18420"/>
    </ligand>
</feature>
<keyword evidence="2 8" id="KW-0963">Cytoplasm</keyword>
<dbReference type="GO" id="GO:0006402">
    <property type="term" value="P:mRNA catabolic process"/>
    <property type="evidence" value="ECO:0007669"/>
    <property type="project" value="UniProtKB-UniRule"/>
</dbReference>
<sequence length="734" mass="80997">MFKEIIKEIDYCGDKLILKTGKIARQANGSVLAQLGKTQVLSVVSINPEPKPDITFLPLSVHYREMAFAGGKIPGGFTKREGKPSDKEILTSRLIDRSIRPLFSDGYFNEIQVISTVLSYDPDHSPDVVALISAFAALATSGLDLGEVLGAARVGLIDDEFILNPSAEQRQNSKLDLVLAATDSSITMVESESAELSNEVILKGIEFGHKSIISVINLIKALQEAAAKDKIAMNYATVSHVEADIKEAFFDKIKEALKNSAKQDRDEASKKVYAEVTEALSEKHSTNFIYLAYENVKAEIVRSLILKDKRLDGRHCEEIRRIECEVGLLHKTHGSALFTRGETQALAVTTLGSSQDEQWVENLDSDTKEHFLLHYIFPPYSVNETSSPKAAGRREIGHGRLAWKAINPVLPTKDSFPYTIRSVSEITSSNGSTSMATVCGVSLSLMDAGVPLKNPVAGIAMGLVKEEKEFKILSDIMADEDFLGDMDFKVAGTKDGITALQMDIKIKGIDEGLMEQALNQARKGINHILSIMNKAISGHREDVSPYAPTIKMIKILKDKIKEVLGAGGKVIKEICETTGAKIKVFEDGNVEVAGPTLAAAQKAIDWVLALGTEPEIGSVYDAEVIKLLEIGAIVKFNGNKESLLHINDLPTSVKEKFNQVFFIGNKVQVKFIGYDSKKRYKINLKHDENIEPAQNNEHVNKNNERNNNERKARPERKKNNEESNQVVSQRKYFN</sequence>
<dbReference type="InterPro" id="IPR015848">
    <property type="entry name" value="PNPase_PH_RNA-bd_bac/org-type"/>
</dbReference>
<gene>
    <name evidence="8" type="primary">pnp</name>
    <name evidence="11" type="ORF">phytr_8210</name>
</gene>
<keyword evidence="3 8" id="KW-0808">Transferase</keyword>
<dbReference type="InterPro" id="IPR036456">
    <property type="entry name" value="PNPase_PH_RNA-bd_sf"/>
</dbReference>
<dbReference type="InterPro" id="IPR036612">
    <property type="entry name" value="KH_dom_type_1_sf"/>
</dbReference>
<dbReference type="Pfam" id="PF00575">
    <property type="entry name" value="S1"/>
    <property type="match status" value="1"/>
</dbReference>
<dbReference type="CDD" id="cd11364">
    <property type="entry name" value="RNase_PH_PNPase_2"/>
    <property type="match status" value="1"/>
</dbReference>
<dbReference type="GO" id="GO:0003723">
    <property type="term" value="F:RNA binding"/>
    <property type="evidence" value="ECO:0007669"/>
    <property type="project" value="UniProtKB-UniRule"/>
</dbReference>
<dbReference type="Pfam" id="PF00013">
    <property type="entry name" value="KH_1"/>
    <property type="match status" value="1"/>
</dbReference>
<keyword evidence="4 8" id="KW-0548">Nucleotidyltransferase</keyword>
<proteinExistence type="inferred from homology"/>
<keyword evidence="7 8" id="KW-0694">RNA-binding</keyword>
<dbReference type="SUPFAM" id="SSF54211">
    <property type="entry name" value="Ribosomal protein S5 domain 2-like"/>
    <property type="match status" value="2"/>
</dbReference>
<comment type="subcellular location">
    <subcellularLocation>
        <location evidence="8">Cytoplasm</location>
    </subcellularLocation>
</comment>
<evidence type="ECO:0000256" key="5">
    <source>
        <dbReference type="ARBA" id="ARBA00022723"/>
    </source>
</evidence>
<dbReference type="PANTHER" id="PTHR11252:SF0">
    <property type="entry name" value="POLYRIBONUCLEOTIDE NUCLEOTIDYLTRANSFERASE 1, MITOCHONDRIAL"/>
    <property type="match status" value="1"/>
</dbReference>
<dbReference type="KEGG" id="ptc:phytr_8210"/>
<comment type="cofactor">
    <cofactor evidence="8">
        <name>Mg(2+)</name>
        <dbReference type="ChEBI" id="CHEBI:18420"/>
    </cofactor>
</comment>
<dbReference type="InterPro" id="IPR036345">
    <property type="entry name" value="ExoRNase_PH_dom2_sf"/>
</dbReference>
<dbReference type="InterPro" id="IPR027408">
    <property type="entry name" value="PNPase/RNase_PH_dom_sf"/>
</dbReference>
<evidence type="ECO:0000256" key="9">
    <source>
        <dbReference type="SAM" id="MobiDB-lite"/>
    </source>
</evidence>
<dbReference type="Gene3D" id="3.30.230.70">
    <property type="entry name" value="GHMP Kinase, N-terminal domain"/>
    <property type="match status" value="2"/>
</dbReference>
<dbReference type="PANTHER" id="PTHR11252">
    <property type="entry name" value="POLYRIBONUCLEOTIDE NUCLEOTIDYLTRANSFERASE"/>
    <property type="match status" value="1"/>
</dbReference>
<evidence type="ECO:0000256" key="2">
    <source>
        <dbReference type="ARBA" id="ARBA00022490"/>
    </source>
</evidence>
<keyword evidence="6 8" id="KW-0460">Magnesium</keyword>
<comment type="similarity">
    <text evidence="1 8">Belongs to the polyribonucleotide nucleotidyltransferase family.</text>
</comment>
<evidence type="ECO:0000313" key="12">
    <source>
        <dbReference type="Proteomes" id="UP000241762"/>
    </source>
</evidence>
<organism evidence="11 12">
    <name type="scientific">Candidatus Phycorickettsia trachydisci</name>
    <dbReference type="NCBI Taxonomy" id="2115978"/>
    <lineage>
        <taxon>Bacteria</taxon>
        <taxon>Pseudomonadati</taxon>
        <taxon>Pseudomonadota</taxon>
        <taxon>Alphaproteobacteria</taxon>
        <taxon>Rickettsiales</taxon>
        <taxon>Rickettsiaceae</taxon>
        <taxon>Candidatus Phycorickettsia</taxon>
    </lineage>
</organism>
<dbReference type="InterPro" id="IPR001247">
    <property type="entry name" value="ExoRNase_PH_dom1"/>
</dbReference>
<keyword evidence="12" id="KW-1185">Reference proteome</keyword>
<evidence type="ECO:0000256" key="3">
    <source>
        <dbReference type="ARBA" id="ARBA00022679"/>
    </source>
</evidence>
<feature type="binding site" evidence="8">
    <location>
        <position position="487"/>
    </location>
    <ligand>
        <name>Mg(2+)</name>
        <dbReference type="ChEBI" id="CHEBI:18420"/>
    </ligand>
</feature>
<dbReference type="PROSITE" id="PS50126">
    <property type="entry name" value="S1"/>
    <property type="match status" value="1"/>
</dbReference>
<protein>
    <recommendedName>
        <fullName evidence="8">Polyribonucleotide nucleotidyltransferase</fullName>
        <ecNumber evidence="8">2.7.7.8</ecNumber>
    </recommendedName>
    <alternativeName>
        <fullName evidence="8">Polynucleotide phosphorylase</fullName>
        <shortName evidence="8">PNPase</shortName>
    </alternativeName>
</protein>
<dbReference type="SMART" id="SM00322">
    <property type="entry name" value="KH"/>
    <property type="match status" value="1"/>
</dbReference>
<comment type="catalytic activity">
    <reaction evidence="8">
        <text>RNA(n+1) + phosphate = RNA(n) + a ribonucleoside 5'-diphosphate</text>
        <dbReference type="Rhea" id="RHEA:22096"/>
        <dbReference type="Rhea" id="RHEA-COMP:14527"/>
        <dbReference type="Rhea" id="RHEA-COMP:17342"/>
        <dbReference type="ChEBI" id="CHEBI:43474"/>
        <dbReference type="ChEBI" id="CHEBI:57930"/>
        <dbReference type="ChEBI" id="CHEBI:140395"/>
        <dbReference type="EC" id="2.7.7.8"/>
    </reaction>
</comment>
<dbReference type="Proteomes" id="UP000241762">
    <property type="component" value="Chromosome"/>
</dbReference>
<dbReference type="AlphaFoldDB" id="A0A2P1P920"/>
<dbReference type="InterPro" id="IPR020568">
    <property type="entry name" value="Ribosomal_Su5_D2-typ_SF"/>
</dbReference>
<evidence type="ECO:0000259" key="10">
    <source>
        <dbReference type="PROSITE" id="PS50126"/>
    </source>
</evidence>
<dbReference type="GO" id="GO:0000175">
    <property type="term" value="F:3'-5'-RNA exonuclease activity"/>
    <property type="evidence" value="ECO:0007669"/>
    <property type="project" value="TreeGrafter"/>
</dbReference>
<dbReference type="GO" id="GO:0004654">
    <property type="term" value="F:polyribonucleotide nucleotidyltransferase activity"/>
    <property type="evidence" value="ECO:0007669"/>
    <property type="project" value="UniProtKB-UniRule"/>
</dbReference>
<dbReference type="HAMAP" id="MF_01595">
    <property type="entry name" value="PNPase"/>
    <property type="match status" value="1"/>
</dbReference>
<reference evidence="11 12" key="1">
    <citation type="submission" date="2018-03" db="EMBL/GenBank/DDBJ databases">
        <title>A gene transfer event suggests a long-term partnership between eustigmatophyte algae and a novel lineage of endosymbiotic bacteria.</title>
        <authorList>
            <person name="Yurchenko T."/>
            <person name="Sevcikova T."/>
            <person name="Pribyl P."/>
            <person name="El Karkouri K."/>
            <person name="Klimes V."/>
            <person name="Amaral R."/>
            <person name="Zbrankova V."/>
            <person name="Kim E."/>
            <person name="Raoult D."/>
            <person name="Santos L.M.A."/>
            <person name="Elias M."/>
        </authorList>
    </citation>
    <scope>NUCLEOTIDE SEQUENCE [LARGE SCALE GENOMIC DNA]</scope>
    <source>
        <strain evidence="11">CCALA 838</strain>
    </source>
</reference>
<accession>A0A2P1P920</accession>
<feature type="domain" description="S1 motif" evidence="10">
    <location>
        <begin position="617"/>
        <end position="687"/>
    </location>
</feature>
<feature type="region of interest" description="Disordered" evidence="9">
    <location>
        <begin position="687"/>
        <end position="734"/>
    </location>
</feature>
<evidence type="ECO:0000256" key="4">
    <source>
        <dbReference type="ARBA" id="ARBA00022695"/>
    </source>
</evidence>
<dbReference type="Pfam" id="PF03725">
    <property type="entry name" value="RNase_PH_C"/>
    <property type="match status" value="2"/>
</dbReference>
<dbReference type="FunFam" id="3.30.1370.10:FF:000001">
    <property type="entry name" value="Polyribonucleotide nucleotidyltransferase"/>
    <property type="match status" value="1"/>
</dbReference>
<dbReference type="SUPFAM" id="SSF54791">
    <property type="entry name" value="Eukaryotic type KH-domain (KH-domain type I)"/>
    <property type="match status" value="1"/>
</dbReference>